<gene>
    <name evidence="1" type="ORF">PENCOP_c005G00521</name>
</gene>
<proteinExistence type="predicted"/>
<dbReference type="AlphaFoldDB" id="A0A1V6USF4"/>
<dbReference type="Proteomes" id="UP000191500">
    <property type="component" value="Unassembled WGS sequence"/>
</dbReference>
<accession>A0A1V6USF4</accession>
<organism evidence="1 2">
    <name type="scientific">Penicillium coprophilum</name>
    <dbReference type="NCBI Taxonomy" id="36646"/>
    <lineage>
        <taxon>Eukaryota</taxon>
        <taxon>Fungi</taxon>
        <taxon>Dikarya</taxon>
        <taxon>Ascomycota</taxon>
        <taxon>Pezizomycotina</taxon>
        <taxon>Eurotiomycetes</taxon>
        <taxon>Eurotiomycetidae</taxon>
        <taxon>Eurotiales</taxon>
        <taxon>Aspergillaceae</taxon>
        <taxon>Penicillium</taxon>
    </lineage>
</organism>
<comment type="caution">
    <text evidence="1">The sequence shown here is derived from an EMBL/GenBank/DDBJ whole genome shotgun (WGS) entry which is preliminary data.</text>
</comment>
<sequence>MPLEHSFERRCHGIRPYNDEYNIYPDIWVANGWKHYRWARILVSELVISPVHKLSSISSTHLSEDFRLYCKSLSSTIRRLGTDICRSGPFQLGGCNSEVLPEAPILPPESYLGSLMMLWPLFIAGMVEGPTHS</sequence>
<protein>
    <submittedName>
        <fullName evidence="1">Uncharacterized protein</fullName>
    </submittedName>
</protein>
<evidence type="ECO:0000313" key="2">
    <source>
        <dbReference type="Proteomes" id="UP000191500"/>
    </source>
</evidence>
<name>A0A1V6USF4_9EURO</name>
<evidence type="ECO:0000313" key="1">
    <source>
        <dbReference type="EMBL" id="OQE41179.1"/>
    </source>
</evidence>
<dbReference type="EMBL" id="MDDG01000005">
    <property type="protein sequence ID" value="OQE41179.1"/>
    <property type="molecule type" value="Genomic_DNA"/>
</dbReference>
<dbReference type="PANTHER" id="PTHR38791:SF5">
    <property type="entry name" value="TRANSCRIPTION FACTOR DBAG-RELATED"/>
    <property type="match status" value="1"/>
</dbReference>
<dbReference type="InterPro" id="IPR053175">
    <property type="entry name" value="DHMBA_Reg_Transcription_Factor"/>
</dbReference>
<keyword evidence="2" id="KW-1185">Reference proteome</keyword>
<reference evidence="2" key="1">
    <citation type="journal article" date="2017" name="Nat. Microbiol.">
        <title>Global analysis of biosynthetic gene clusters reveals vast potential of secondary metabolite production in Penicillium species.</title>
        <authorList>
            <person name="Nielsen J.C."/>
            <person name="Grijseels S."/>
            <person name="Prigent S."/>
            <person name="Ji B."/>
            <person name="Dainat J."/>
            <person name="Nielsen K.F."/>
            <person name="Frisvad J.C."/>
            <person name="Workman M."/>
            <person name="Nielsen J."/>
        </authorList>
    </citation>
    <scope>NUCLEOTIDE SEQUENCE [LARGE SCALE GENOMIC DNA]</scope>
    <source>
        <strain evidence="2">IBT 31321</strain>
    </source>
</reference>
<dbReference type="PANTHER" id="PTHR38791">
    <property type="entry name" value="ZN(II)2CYS6 TRANSCRIPTION FACTOR (EUROFUNG)-RELATED-RELATED"/>
    <property type="match status" value="1"/>
</dbReference>
<dbReference type="STRING" id="36646.A0A1V6USF4"/>